<dbReference type="Pfam" id="PF02284">
    <property type="entry name" value="COX5A"/>
    <property type="match status" value="1"/>
</dbReference>
<evidence type="ECO:0000256" key="7">
    <source>
        <dbReference type="ARBA" id="ARBA00022792"/>
    </source>
</evidence>
<evidence type="ECO:0000256" key="12">
    <source>
        <dbReference type="ARBA" id="ARBA00031049"/>
    </source>
</evidence>
<evidence type="ECO:0000256" key="9">
    <source>
        <dbReference type="ARBA" id="ARBA00023004"/>
    </source>
</evidence>
<dbReference type="PANTHER" id="PTHR14200">
    <property type="entry name" value="CYTOCHROME C OXIDASE POLYPEPTIDE"/>
    <property type="match status" value="1"/>
</dbReference>
<keyword evidence="9 13" id="KW-0408">Iron</keyword>
<keyword evidence="7 13" id="KW-0999">Mitochondrion inner membrane</keyword>
<evidence type="ECO:0000256" key="6">
    <source>
        <dbReference type="ARBA" id="ARBA00022723"/>
    </source>
</evidence>
<keyword evidence="5 13" id="KW-0349">Heme</keyword>
<protein>
    <recommendedName>
        <fullName evidence="4 13">Cytochrome c oxidase subunit 5A, mitochondrial</fullName>
    </recommendedName>
    <alternativeName>
        <fullName evidence="12 13">Cytochrome c oxidase polypeptide Va</fullName>
    </alternativeName>
</protein>
<proteinExistence type="inferred from homology"/>
<keyword evidence="8 13" id="KW-0809">Transit peptide</keyword>
<reference evidence="14" key="1">
    <citation type="submission" date="2022-11" db="EMBL/GenBank/DDBJ databases">
        <title>Centuries of genome instability and evolution in soft-shell clam transmissible cancer (bioRxiv).</title>
        <authorList>
            <person name="Hart S.F.M."/>
            <person name="Yonemitsu M.A."/>
            <person name="Giersch R.M."/>
            <person name="Beal B.F."/>
            <person name="Arriagada G."/>
            <person name="Davis B.W."/>
            <person name="Ostrander E.A."/>
            <person name="Goff S.P."/>
            <person name="Metzger M.J."/>
        </authorList>
    </citation>
    <scope>NUCLEOTIDE SEQUENCE</scope>
    <source>
        <strain evidence="14">MELC-2E11</strain>
        <tissue evidence="14">Siphon/mantle</tissue>
    </source>
</reference>
<comment type="pathway">
    <text evidence="2 13">Energy metabolism; oxidative phosphorylation.</text>
</comment>
<evidence type="ECO:0000256" key="3">
    <source>
        <dbReference type="ARBA" id="ARBA00007972"/>
    </source>
</evidence>
<comment type="function">
    <text evidence="13">Component of the cytochrome c oxidase, the last enzyme in the mitochondrial electron transport chain which drives oxidative phosphorylation. The respiratory chain contains 3 multisubunit complexes succinate dehydrogenase (complex II, CII), ubiquinol-cytochrome c oxidoreductase (cytochrome b-c1 complex, complex III, CIII) and cytochrome c oxidase (complex IV, CIV), that cooperate to transfer electrons derived from NADH and succinate to molecular oxygen, creating an electrochemical gradient over the inner membrane that drives transmembrane transport and the ATP synthase. Cytochrome c oxidase is the component of the respiratory chain that catalyzes the reduction of oxygen to water. Electrons originating from reduced cytochrome c in the intermembrane space (IMS) are transferred via the dinuclear copper A center (CU(A)) of subunit 2 and heme A of subunit 1 to the active site in subunit 1, a binuclear center (BNC) formed by heme A3 and copper B (CU(B)). The BNC reduces molecular oxygen to 2 water molecules using 4 electrons from cytochrome c in the IMS and 4 protons from the mitochondrial matrix.</text>
</comment>
<keyword evidence="6 13" id="KW-0479">Metal-binding</keyword>
<keyword evidence="11 13" id="KW-0472">Membrane</keyword>
<dbReference type="EMBL" id="CP111014">
    <property type="protein sequence ID" value="WAQ99771.1"/>
    <property type="molecule type" value="Genomic_DNA"/>
</dbReference>
<evidence type="ECO:0000256" key="1">
    <source>
        <dbReference type="ARBA" id="ARBA00004443"/>
    </source>
</evidence>
<comment type="subunit">
    <text evidence="13">Component of the cytochrome c oxidase (complex IV, CIV), a multisubunit enzyme composed of a catalytic core of 3 subunits and several supernumerary subunits. The complex exists as a monomer or a dimer and forms supercomplexes (SCs) in the inner mitochondrial membrane with ubiquinol-cytochrome c oxidoreductase (cytochrome b-c1 complex, complex III, CIII).</text>
</comment>
<evidence type="ECO:0000313" key="14">
    <source>
        <dbReference type="EMBL" id="WAQ99771.1"/>
    </source>
</evidence>
<dbReference type="PANTHER" id="PTHR14200:SF11">
    <property type="entry name" value="CYTOCHROME C OXIDASE SUBUNIT 5A, MITOCHONDRIAL"/>
    <property type="match status" value="1"/>
</dbReference>
<evidence type="ECO:0000256" key="2">
    <source>
        <dbReference type="ARBA" id="ARBA00004673"/>
    </source>
</evidence>
<keyword evidence="15" id="KW-1185">Reference proteome</keyword>
<dbReference type="InterPro" id="IPR003204">
    <property type="entry name" value="Cyt_c_oxidase_su5A/6"/>
</dbReference>
<gene>
    <name evidence="14" type="ORF">MAR_024144</name>
</gene>
<evidence type="ECO:0000256" key="4">
    <source>
        <dbReference type="ARBA" id="ARBA00021968"/>
    </source>
</evidence>
<sequence>MLRSLVSRSRTLVKAGALIARQNPIAVTSVRAYSVADDYLASNKELLKMIQEGTSDGYELREFLTEMQGDDYVPGSEEVSNLMRACRKLNDYGLAIRVLEAVKFKCGTDTVLWNNLQAAIQPTLTELGIASLEQMGYDKPELYYPEPDDVHNYDSKGRSLD</sequence>
<dbReference type="SUPFAM" id="SSF48479">
    <property type="entry name" value="Cytochrome c oxidase subunit E"/>
    <property type="match status" value="1"/>
</dbReference>
<dbReference type="Proteomes" id="UP001164746">
    <property type="component" value="Chromosome 3"/>
</dbReference>
<evidence type="ECO:0000256" key="5">
    <source>
        <dbReference type="ARBA" id="ARBA00022617"/>
    </source>
</evidence>
<evidence type="ECO:0000256" key="11">
    <source>
        <dbReference type="ARBA" id="ARBA00023136"/>
    </source>
</evidence>
<evidence type="ECO:0000256" key="13">
    <source>
        <dbReference type="RuleBase" id="RU368103"/>
    </source>
</evidence>
<keyword evidence="10 13" id="KW-0496">Mitochondrion</keyword>
<evidence type="ECO:0000256" key="10">
    <source>
        <dbReference type="ARBA" id="ARBA00023128"/>
    </source>
</evidence>
<evidence type="ECO:0000313" key="15">
    <source>
        <dbReference type="Proteomes" id="UP001164746"/>
    </source>
</evidence>
<dbReference type="Gene3D" id="1.25.40.40">
    <property type="entry name" value="Cytochrome c oxidase, subunit Va/VI"/>
    <property type="match status" value="1"/>
</dbReference>
<accession>A0ABY7DT39</accession>
<dbReference type="InterPro" id="IPR036545">
    <property type="entry name" value="Cyt_c_oxidase_su5A/6_sf"/>
</dbReference>
<organism evidence="14 15">
    <name type="scientific">Mya arenaria</name>
    <name type="common">Soft-shell clam</name>
    <dbReference type="NCBI Taxonomy" id="6604"/>
    <lineage>
        <taxon>Eukaryota</taxon>
        <taxon>Metazoa</taxon>
        <taxon>Spiralia</taxon>
        <taxon>Lophotrochozoa</taxon>
        <taxon>Mollusca</taxon>
        <taxon>Bivalvia</taxon>
        <taxon>Autobranchia</taxon>
        <taxon>Heteroconchia</taxon>
        <taxon>Euheterodonta</taxon>
        <taxon>Imparidentia</taxon>
        <taxon>Neoheterodontei</taxon>
        <taxon>Myida</taxon>
        <taxon>Myoidea</taxon>
        <taxon>Myidae</taxon>
        <taxon>Mya</taxon>
    </lineage>
</organism>
<evidence type="ECO:0000256" key="8">
    <source>
        <dbReference type="ARBA" id="ARBA00022946"/>
    </source>
</evidence>
<comment type="subcellular location">
    <subcellularLocation>
        <location evidence="1 13">Mitochondrion inner membrane</location>
        <topology evidence="1 13">Peripheral membrane protein</topology>
        <orientation evidence="1 13">Matrix side</orientation>
    </subcellularLocation>
</comment>
<name>A0ABY7DT39_MYAAR</name>
<comment type="similarity">
    <text evidence="3 13">Belongs to the cytochrome c oxidase subunit 5A family.</text>
</comment>